<dbReference type="WBParaSite" id="PEQ_0001226201-mRNA-1">
    <property type="protein sequence ID" value="PEQ_0001226201-mRNA-1"/>
    <property type="gene ID" value="PEQ_0001226201"/>
</dbReference>
<proteinExistence type="predicted"/>
<dbReference type="AlphaFoldDB" id="A0A914S1Q2"/>
<name>A0A914S1Q2_PAREQ</name>
<sequence>MHLVGSNASLKIGLHTYEVYRNEAAHLSVQIPQTTIFSQLVNGVLTTACVLIGTVGNLHSIKSIHMTNFDKNRDR</sequence>
<accession>A0A914S1Q2</accession>
<evidence type="ECO:0000313" key="1">
    <source>
        <dbReference type="Proteomes" id="UP000887564"/>
    </source>
</evidence>
<protein>
    <submittedName>
        <fullName evidence="2">Uncharacterized protein</fullName>
    </submittedName>
</protein>
<organism evidence="1 2">
    <name type="scientific">Parascaris equorum</name>
    <name type="common">Equine roundworm</name>
    <dbReference type="NCBI Taxonomy" id="6256"/>
    <lineage>
        <taxon>Eukaryota</taxon>
        <taxon>Metazoa</taxon>
        <taxon>Ecdysozoa</taxon>
        <taxon>Nematoda</taxon>
        <taxon>Chromadorea</taxon>
        <taxon>Rhabditida</taxon>
        <taxon>Spirurina</taxon>
        <taxon>Ascaridomorpha</taxon>
        <taxon>Ascaridoidea</taxon>
        <taxon>Ascarididae</taxon>
        <taxon>Parascaris</taxon>
    </lineage>
</organism>
<keyword evidence="1" id="KW-1185">Reference proteome</keyword>
<dbReference type="Proteomes" id="UP000887564">
    <property type="component" value="Unplaced"/>
</dbReference>
<evidence type="ECO:0000313" key="2">
    <source>
        <dbReference type="WBParaSite" id="PEQ_0001226201-mRNA-1"/>
    </source>
</evidence>
<reference evidence="2" key="1">
    <citation type="submission" date="2022-11" db="UniProtKB">
        <authorList>
            <consortium name="WormBaseParasite"/>
        </authorList>
    </citation>
    <scope>IDENTIFICATION</scope>
</reference>